<name>A0A5P0ZNH4_9LACO</name>
<evidence type="ECO:0000256" key="8">
    <source>
        <dbReference type="RuleBase" id="RU364100"/>
    </source>
</evidence>
<gene>
    <name evidence="10" type="ORF">FHL05_05465</name>
    <name evidence="9" type="ORF">FHL06_03150</name>
</gene>
<dbReference type="GO" id="GO:0006508">
    <property type="term" value="P:proteolysis"/>
    <property type="evidence" value="ECO:0007669"/>
    <property type="project" value="UniProtKB-KW"/>
</dbReference>
<evidence type="ECO:0000256" key="5">
    <source>
        <dbReference type="ARBA" id="ARBA00023124"/>
    </source>
</evidence>
<reference evidence="11 12" key="1">
    <citation type="journal article" date="2019" name="Syst. Appl. Microbiol.">
        <title>Polyphasic characterization of two novel Lactobacillus spp. isolated from blown salami packages: Description of Lactobacillus halodurans sp. nov. and Lactobacillus salsicarnum sp. nov.</title>
        <authorList>
            <person name="Schuster J.A."/>
            <person name="Klingl A."/>
            <person name="Vogel R.F."/>
            <person name="Ehrmann M.A."/>
        </authorList>
    </citation>
    <scope>NUCLEOTIDE SEQUENCE [LARGE SCALE GENOMIC DNA]</scope>
    <source>
        <strain evidence="10 11">TMW 1.1920</strain>
        <strain evidence="9 12">TMW 1.2172</strain>
    </source>
</reference>
<dbReference type="AlphaFoldDB" id="A0A5P0ZNH4"/>
<keyword evidence="7" id="KW-0456">Lyase</keyword>
<dbReference type="EMBL" id="VDFP01000004">
    <property type="protein sequence ID" value="MQS75391.1"/>
    <property type="molecule type" value="Genomic_DNA"/>
</dbReference>
<evidence type="ECO:0000256" key="4">
    <source>
        <dbReference type="ARBA" id="ARBA00022801"/>
    </source>
</evidence>
<dbReference type="GO" id="GO:0106300">
    <property type="term" value="P:protein-DNA covalent cross-linking repair"/>
    <property type="evidence" value="ECO:0007669"/>
    <property type="project" value="InterPro"/>
</dbReference>
<evidence type="ECO:0000313" key="12">
    <source>
        <dbReference type="Proteomes" id="UP000414364"/>
    </source>
</evidence>
<dbReference type="SUPFAM" id="SSF143081">
    <property type="entry name" value="BB1717-like"/>
    <property type="match status" value="1"/>
</dbReference>
<keyword evidence="2 8" id="KW-0645">Protease</keyword>
<dbReference type="PANTHER" id="PTHR13604">
    <property type="entry name" value="DC12-RELATED"/>
    <property type="match status" value="1"/>
</dbReference>
<dbReference type="GO" id="GO:0016829">
    <property type="term" value="F:lyase activity"/>
    <property type="evidence" value="ECO:0007669"/>
    <property type="project" value="UniProtKB-KW"/>
</dbReference>
<dbReference type="Proteomes" id="UP000371423">
    <property type="component" value="Unassembled WGS sequence"/>
</dbReference>
<dbReference type="PANTHER" id="PTHR13604:SF0">
    <property type="entry name" value="ABASIC SITE PROCESSING PROTEIN HMCES"/>
    <property type="match status" value="1"/>
</dbReference>
<dbReference type="GO" id="GO:0003697">
    <property type="term" value="F:single-stranded DNA binding"/>
    <property type="evidence" value="ECO:0007669"/>
    <property type="project" value="InterPro"/>
</dbReference>
<dbReference type="Proteomes" id="UP000414364">
    <property type="component" value="Unassembled WGS sequence"/>
</dbReference>
<keyword evidence="4 8" id="KW-0378">Hydrolase</keyword>
<comment type="similarity">
    <text evidence="1 8">Belongs to the SOS response-associated peptidase family.</text>
</comment>
<dbReference type="EC" id="3.4.-.-" evidence="8"/>
<keyword evidence="3" id="KW-0227">DNA damage</keyword>
<dbReference type="Gene3D" id="3.90.1680.10">
    <property type="entry name" value="SOS response associated peptidase-like"/>
    <property type="match status" value="1"/>
</dbReference>
<dbReference type="RefSeq" id="WP_153384797.1">
    <property type="nucleotide sequence ID" value="NZ_VDFO01000016.1"/>
</dbReference>
<evidence type="ECO:0000256" key="2">
    <source>
        <dbReference type="ARBA" id="ARBA00022670"/>
    </source>
</evidence>
<evidence type="ECO:0000256" key="7">
    <source>
        <dbReference type="ARBA" id="ARBA00023239"/>
    </source>
</evidence>
<dbReference type="GO" id="GO:0008233">
    <property type="term" value="F:peptidase activity"/>
    <property type="evidence" value="ECO:0007669"/>
    <property type="project" value="UniProtKB-KW"/>
</dbReference>
<dbReference type="Pfam" id="PF02586">
    <property type="entry name" value="SRAP"/>
    <property type="match status" value="1"/>
</dbReference>
<organism evidence="9 12">
    <name type="scientific">Companilactobacillus halodurans</name>
    <dbReference type="NCBI Taxonomy" id="2584183"/>
    <lineage>
        <taxon>Bacteria</taxon>
        <taxon>Bacillati</taxon>
        <taxon>Bacillota</taxon>
        <taxon>Bacilli</taxon>
        <taxon>Lactobacillales</taxon>
        <taxon>Lactobacillaceae</taxon>
        <taxon>Companilactobacillus</taxon>
    </lineage>
</organism>
<comment type="caution">
    <text evidence="9">The sequence shown here is derived from an EMBL/GenBank/DDBJ whole genome shotgun (WGS) entry which is preliminary data.</text>
</comment>
<protein>
    <recommendedName>
        <fullName evidence="8">Abasic site processing protein</fullName>
        <ecNumber evidence="8">3.4.-.-</ecNumber>
    </recommendedName>
</protein>
<keyword evidence="5" id="KW-0190">Covalent protein-DNA linkage</keyword>
<dbReference type="InterPro" id="IPR003738">
    <property type="entry name" value="SRAP"/>
</dbReference>
<sequence length="188" mass="21944">MCGRYLFQPDKNPEIKRIYQLAVDNGFQPKTGEIFPTDQTALIVAGKRQVQVVTMKWGFPGFKPGQSIINARFETASQKQMFADSFQKRRCVYPTTGFFEWNKQKQKYKFNFSNDPQTLFIGGCYNYFDDVPQSVLFTTEPNESMIQIHDRMPLILAKNQINAWIYDDKFANSFMDQTMPKLISQEEK</sequence>
<evidence type="ECO:0000313" key="11">
    <source>
        <dbReference type="Proteomes" id="UP000371423"/>
    </source>
</evidence>
<evidence type="ECO:0000313" key="9">
    <source>
        <dbReference type="EMBL" id="MQS75391.1"/>
    </source>
</evidence>
<dbReference type="OrthoDB" id="9782620at2"/>
<evidence type="ECO:0000256" key="6">
    <source>
        <dbReference type="ARBA" id="ARBA00023125"/>
    </source>
</evidence>
<proteinExistence type="inferred from homology"/>
<evidence type="ECO:0000256" key="3">
    <source>
        <dbReference type="ARBA" id="ARBA00022763"/>
    </source>
</evidence>
<dbReference type="EMBL" id="VDFO01000016">
    <property type="protein sequence ID" value="MQS97336.1"/>
    <property type="molecule type" value="Genomic_DNA"/>
</dbReference>
<keyword evidence="11" id="KW-1185">Reference proteome</keyword>
<accession>A0A5P0ZNH4</accession>
<evidence type="ECO:0000313" key="10">
    <source>
        <dbReference type="EMBL" id="MQS97336.1"/>
    </source>
</evidence>
<keyword evidence="6" id="KW-0238">DNA-binding</keyword>
<evidence type="ECO:0000256" key="1">
    <source>
        <dbReference type="ARBA" id="ARBA00008136"/>
    </source>
</evidence>
<dbReference type="InterPro" id="IPR036590">
    <property type="entry name" value="SRAP-like"/>
</dbReference>